<protein>
    <submittedName>
        <fullName evidence="3">Uncharacterized protein</fullName>
    </submittedName>
</protein>
<dbReference type="EMBL" id="MNCJ02000327">
    <property type="protein sequence ID" value="KAF5779455.1"/>
    <property type="molecule type" value="Genomic_DNA"/>
</dbReference>
<dbReference type="AlphaFoldDB" id="A0A251T5V1"/>
<dbReference type="Proteomes" id="UP000215914">
    <property type="component" value="Chromosome 12"/>
</dbReference>
<evidence type="ECO:0000256" key="1">
    <source>
        <dbReference type="SAM" id="MobiDB-lite"/>
    </source>
</evidence>
<accession>A0A251T5V1</accession>
<dbReference type="EMBL" id="CM007901">
    <property type="protein sequence ID" value="OTG06032.1"/>
    <property type="molecule type" value="Genomic_DNA"/>
</dbReference>
<sequence>MKALGLKDESGGGGSKMDQEMSSGSGSKPVLVKLRKLLNYLKIIFMLEQEKVKPLIDTVLLRG</sequence>
<gene>
    <name evidence="3" type="ORF">HannXRQ_Chr12g0380221</name>
    <name evidence="2" type="ORF">HanXRQr2_Chr12g0559671</name>
</gene>
<reference evidence="3" key="2">
    <citation type="submission" date="2017-02" db="EMBL/GenBank/DDBJ databases">
        <title>Sunflower complete genome.</title>
        <authorList>
            <person name="Langlade N."/>
            <person name="Munos S."/>
        </authorList>
    </citation>
    <scope>NUCLEOTIDE SEQUENCE [LARGE SCALE GENOMIC DNA]</scope>
    <source>
        <tissue evidence="3">Leaves</tissue>
    </source>
</reference>
<reference evidence="2" key="3">
    <citation type="submission" date="2020-06" db="EMBL/GenBank/DDBJ databases">
        <title>Helianthus annuus Genome sequencing and assembly Release 2.</title>
        <authorList>
            <person name="Gouzy J."/>
            <person name="Langlade N."/>
            <person name="Munos S."/>
        </authorList>
    </citation>
    <scope>NUCLEOTIDE SEQUENCE</scope>
    <source>
        <tissue evidence="2">Leaves</tissue>
    </source>
</reference>
<evidence type="ECO:0000313" key="2">
    <source>
        <dbReference type="EMBL" id="KAF5779455.1"/>
    </source>
</evidence>
<feature type="compositionally biased region" description="Basic and acidic residues" evidence="1">
    <location>
        <begin position="1"/>
        <end position="10"/>
    </location>
</feature>
<evidence type="ECO:0000313" key="4">
    <source>
        <dbReference type="Proteomes" id="UP000215914"/>
    </source>
</evidence>
<evidence type="ECO:0000313" key="3">
    <source>
        <dbReference type="EMBL" id="OTG06032.1"/>
    </source>
</evidence>
<reference evidence="2 4" key="1">
    <citation type="journal article" date="2017" name="Nature">
        <title>The sunflower genome provides insights into oil metabolism, flowering and Asterid evolution.</title>
        <authorList>
            <person name="Badouin H."/>
            <person name="Gouzy J."/>
            <person name="Grassa C.J."/>
            <person name="Murat F."/>
            <person name="Staton S.E."/>
            <person name="Cottret L."/>
            <person name="Lelandais-Briere C."/>
            <person name="Owens G.L."/>
            <person name="Carrere S."/>
            <person name="Mayjonade B."/>
            <person name="Legrand L."/>
            <person name="Gill N."/>
            <person name="Kane N.C."/>
            <person name="Bowers J.E."/>
            <person name="Hubner S."/>
            <person name="Bellec A."/>
            <person name="Berard A."/>
            <person name="Berges H."/>
            <person name="Blanchet N."/>
            <person name="Boniface M.C."/>
            <person name="Brunel D."/>
            <person name="Catrice O."/>
            <person name="Chaidir N."/>
            <person name="Claudel C."/>
            <person name="Donnadieu C."/>
            <person name="Faraut T."/>
            <person name="Fievet G."/>
            <person name="Helmstetter N."/>
            <person name="King M."/>
            <person name="Knapp S.J."/>
            <person name="Lai Z."/>
            <person name="Le Paslier M.C."/>
            <person name="Lippi Y."/>
            <person name="Lorenzon L."/>
            <person name="Mandel J.R."/>
            <person name="Marage G."/>
            <person name="Marchand G."/>
            <person name="Marquand E."/>
            <person name="Bret-Mestries E."/>
            <person name="Morien E."/>
            <person name="Nambeesan S."/>
            <person name="Nguyen T."/>
            <person name="Pegot-Espagnet P."/>
            <person name="Pouilly N."/>
            <person name="Raftis F."/>
            <person name="Sallet E."/>
            <person name="Schiex T."/>
            <person name="Thomas J."/>
            <person name="Vandecasteele C."/>
            <person name="Vares D."/>
            <person name="Vear F."/>
            <person name="Vautrin S."/>
            <person name="Crespi M."/>
            <person name="Mangin B."/>
            <person name="Burke J.M."/>
            <person name="Salse J."/>
            <person name="Munos S."/>
            <person name="Vincourt P."/>
            <person name="Rieseberg L.H."/>
            <person name="Langlade N.B."/>
        </authorList>
    </citation>
    <scope>NUCLEOTIDE SEQUENCE [LARGE SCALE GENOMIC DNA]</scope>
    <source>
        <strain evidence="4">cv. SF193</strain>
        <tissue evidence="2">Leaves</tissue>
    </source>
</reference>
<proteinExistence type="predicted"/>
<organism evidence="3 4">
    <name type="scientific">Helianthus annuus</name>
    <name type="common">Common sunflower</name>
    <dbReference type="NCBI Taxonomy" id="4232"/>
    <lineage>
        <taxon>Eukaryota</taxon>
        <taxon>Viridiplantae</taxon>
        <taxon>Streptophyta</taxon>
        <taxon>Embryophyta</taxon>
        <taxon>Tracheophyta</taxon>
        <taxon>Spermatophyta</taxon>
        <taxon>Magnoliopsida</taxon>
        <taxon>eudicotyledons</taxon>
        <taxon>Gunneridae</taxon>
        <taxon>Pentapetalae</taxon>
        <taxon>asterids</taxon>
        <taxon>campanulids</taxon>
        <taxon>Asterales</taxon>
        <taxon>Asteraceae</taxon>
        <taxon>Asteroideae</taxon>
        <taxon>Heliantheae alliance</taxon>
        <taxon>Heliantheae</taxon>
        <taxon>Helianthus</taxon>
    </lineage>
</organism>
<keyword evidence="4" id="KW-1185">Reference proteome</keyword>
<feature type="region of interest" description="Disordered" evidence="1">
    <location>
        <begin position="1"/>
        <end position="27"/>
    </location>
</feature>
<name>A0A251T5V1_HELAN</name>
<dbReference type="InParanoid" id="A0A251T5V1"/>
<dbReference type="Gramene" id="mRNA:HanXRQr2_Chr12g0559671">
    <property type="protein sequence ID" value="CDS:HanXRQr2_Chr12g0559671.1"/>
    <property type="gene ID" value="HanXRQr2_Chr12g0559671"/>
</dbReference>